<dbReference type="InterPro" id="IPR041522">
    <property type="entry name" value="CdaR_GGDEF"/>
</dbReference>
<organism evidence="5 6">
    <name type="scientific">Mycobacterium paraterrae</name>
    <dbReference type="NCBI Taxonomy" id="577492"/>
    <lineage>
        <taxon>Bacteria</taxon>
        <taxon>Bacillati</taxon>
        <taxon>Actinomycetota</taxon>
        <taxon>Actinomycetes</taxon>
        <taxon>Mycobacteriales</taxon>
        <taxon>Mycobacteriaceae</taxon>
        <taxon>Mycobacterium</taxon>
    </lineage>
</organism>
<evidence type="ECO:0000256" key="1">
    <source>
        <dbReference type="ARBA" id="ARBA00006754"/>
    </source>
</evidence>
<dbReference type="PANTHER" id="PTHR33744:SF1">
    <property type="entry name" value="DNA-BINDING TRANSCRIPTIONAL ACTIVATOR ADER"/>
    <property type="match status" value="1"/>
</dbReference>
<dbReference type="Pfam" id="PF13556">
    <property type="entry name" value="HTH_30"/>
    <property type="match status" value="1"/>
</dbReference>
<proteinExistence type="inferred from homology"/>
<dbReference type="Proteomes" id="UP001055336">
    <property type="component" value="Chromosome"/>
</dbReference>
<evidence type="ECO:0000259" key="2">
    <source>
        <dbReference type="Pfam" id="PF13556"/>
    </source>
</evidence>
<protein>
    <submittedName>
        <fullName evidence="5">Helix-turn-helix domain-containing protein</fullName>
    </submittedName>
</protein>
<sequence length="422" mass="45692">MTQGSHDDAAAAAAAIITHLGDGLGDLVGGVQQMLLEQVPDLDGDAQVMALLRDTIETNIEAVFSAIRHGIALGHVEPPTAALEHGRRMAQRGVSVNAVMRGYRLGHKAVLDVVLAQVRCAGLEAQLAFDVFGQVADMSFGYIDSISEQVVAAYQDERDRWLENQNSLRAVRVREVLDGADVDVDVLTEAIRYPLSRIHLAVTAWYVQPADGQELVAMEKFIQQLAVAVGAHESPLFIPVDRLMGWAWIPLDADIAGSCVQRARAFARMFEQAPWVAVGDPVHGVEGFRLSHLQAQDARAVALTVGHAVPRFVAASDPGLSMAALLGGNIDAASAWVAKVLGPLACHSDNDERLRETLRVFLRCGASFKAAADELHLHHNSVKYRVARAVERRGRPIDDDRLDVEVALLVCGWFGATVLRPL</sequence>
<dbReference type="Pfam" id="PF17853">
    <property type="entry name" value="GGDEF_2"/>
    <property type="match status" value="1"/>
</dbReference>
<dbReference type="RefSeq" id="WP_240261825.1">
    <property type="nucleotide sequence ID" value="NZ_CP092488.2"/>
</dbReference>
<reference evidence="5" key="1">
    <citation type="submission" date="2022-08" db="EMBL/GenBank/DDBJ databases">
        <title>Whole genome sequencing of non-tuberculosis mycobacteria type-strains.</title>
        <authorList>
            <person name="Igarashi Y."/>
            <person name="Osugi A."/>
            <person name="Mitarai S."/>
        </authorList>
    </citation>
    <scope>NUCLEOTIDE SEQUENCE</scope>
    <source>
        <strain evidence="5">DSM 45127</strain>
    </source>
</reference>
<comment type="similarity">
    <text evidence="1">Belongs to the CdaR family.</text>
</comment>
<gene>
    <name evidence="5" type="ORF">MKK62_01725</name>
</gene>
<dbReference type="InterPro" id="IPR025751">
    <property type="entry name" value="RsbRD_N_dom"/>
</dbReference>
<evidence type="ECO:0000259" key="4">
    <source>
        <dbReference type="Pfam" id="PF17853"/>
    </source>
</evidence>
<keyword evidence="6" id="KW-1185">Reference proteome</keyword>
<dbReference type="PANTHER" id="PTHR33744">
    <property type="entry name" value="CARBOHYDRATE DIACID REGULATOR"/>
    <property type="match status" value="1"/>
</dbReference>
<dbReference type="EMBL" id="CP092488">
    <property type="protein sequence ID" value="UMB70095.1"/>
    <property type="molecule type" value="Genomic_DNA"/>
</dbReference>
<dbReference type="InterPro" id="IPR051448">
    <property type="entry name" value="CdaR-like_regulators"/>
</dbReference>
<feature type="domain" description="PucR C-terminal helix-turn-helix" evidence="2">
    <location>
        <begin position="354"/>
        <end position="409"/>
    </location>
</feature>
<evidence type="ECO:0000259" key="3">
    <source>
        <dbReference type="Pfam" id="PF14361"/>
    </source>
</evidence>
<evidence type="ECO:0000313" key="6">
    <source>
        <dbReference type="Proteomes" id="UP001055336"/>
    </source>
</evidence>
<accession>A0ABY3VL04</accession>
<dbReference type="Gene3D" id="1.10.10.2840">
    <property type="entry name" value="PucR C-terminal helix-turn-helix domain"/>
    <property type="match status" value="1"/>
</dbReference>
<name>A0ABY3VL04_9MYCO</name>
<feature type="domain" description="CdaR GGDEF-like" evidence="4">
    <location>
        <begin position="181"/>
        <end position="300"/>
    </location>
</feature>
<dbReference type="InterPro" id="IPR042070">
    <property type="entry name" value="PucR_C-HTH_sf"/>
</dbReference>
<dbReference type="Pfam" id="PF14361">
    <property type="entry name" value="RsbRD_N"/>
    <property type="match status" value="1"/>
</dbReference>
<evidence type="ECO:0000313" key="5">
    <source>
        <dbReference type="EMBL" id="UMB70095.1"/>
    </source>
</evidence>
<feature type="domain" description="RsbT co-antagonist protein RsbRD N-terminal" evidence="3">
    <location>
        <begin position="30"/>
        <end position="169"/>
    </location>
</feature>
<dbReference type="InterPro" id="IPR025736">
    <property type="entry name" value="PucR_C-HTH_dom"/>
</dbReference>